<dbReference type="InterPro" id="IPR008143">
    <property type="entry name" value="Ala_DH/PNT_CS2"/>
</dbReference>
<sequence>MISVRLRLRTKRLKNRSITTRDKMRIGVPKETWPGELRTALVPANAKKLIHSGFEIVAETGLGMGSGFSDDAYTDAGVTIQSDRQAILADSDVILRVRKPDASEISGLRRGVIHISFLDPFNERSLVDSLAASGVTAISMEMIPRSTRAQKMDALSSQANLAGYVTVIQAAYHSVKAFPMMMTPSGTIRPCRVFVIGVGVAGLQAIATAKRLGARVEAFDTRPVTAEQVRSLGAKFVEIDLGEVGQTEQGYAKALTAEQIALQKEGQKKVIAESDVVITTAQLFGRPAPVIVTRDMIEAMQPGSVVVDMAVETGGNVEGSVLDAVTEIGGVKVIGQGNLPSQVSRNASDMYSNNLLNLIEEFYDSESKQLVLDPEDEIIQAAVITRDGEIVNETIRNLNK</sequence>
<dbReference type="GO" id="GO:0006740">
    <property type="term" value="P:NADPH regeneration"/>
    <property type="evidence" value="ECO:0007669"/>
    <property type="project" value="TreeGrafter"/>
</dbReference>
<keyword evidence="5" id="KW-0521">NADP</keyword>
<dbReference type="GO" id="GO:0005886">
    <property type="term" value="C:plasma membrane"/>
    <property type="evidence" value="ECO:0007669"/>
    <property type="project" value="TreeGrafter"/>
</dbReference>
<evidence type="ECO:0000256" key="5">
    <source>
        <dbReference type="ARBA" id="ARBA00022857"/>
    </source>
</evidence>
<name>M5RH26_9BACT</name>
<keyword evidence="6" id="KW-1278">Translocase</keyword>
<comment type="function">
    <text evidence="1">The transhydrogenation between NADH and NADP is coupled to respiration and ATP hydrolysis and functions as a proton pump across the membrane.</text>
</comment>
<reference evidence="11 12" key="1">
    <citation type="journal article" date="2013" name="Mar. Genomics">
        <title>Expression of sulfatases in Rhodopirellula baltica and the diversity of sulfatases in the genus Rhodopirellula.</title>
        <authorList>
            <person name="Wegner C.E."/>
            <person name="Richter-Heitmann T."/>
            <person name="Klindworth A."/>
            <person name="Klockow C."/>
            <person name="Richter M."/>
            <person name="Achstetter T."/>
            <person name="Glockner F.O."/>
            <person name="Harder J."/>
        </authorList>
    </citation>
    <scope>NUCLEOTIDE SEQUENCE [LARGE SCALE GENOMIC DNA]</scope>
    <source>
        <strain evidence="11 12">SM1</strain>
    </source>
</reference>
<evidence type="ECO:0000256" key="2">
    <source>
        <dbReference type="ARBA" id="ARBA00005689"/>
    </source>
</evidence>
<gene>
    <name evidence="11" type="ORF">RMSM_04603</name>
</gene>
<feature type="domain" description="Alanine dehydrogenase/pyridine nucleotide transhydrogenase NAD(H)-binding" evidence="9">
    <location>
        <begin position="171"/>
        <end position="335"/>
    </location>
</feature>
<evidence type="ECO:0000256" key="8">
    <source>
        <dbReference type="ARBA" id="ARBA00048202"/>
    </source>
</evidence>
<evidence type="ECO:0000256" key="6">
    <source>
        <dbReference type="ARBA" id="ARBA00022967"/>
    </source>
</evidence>
<feature type="domain" description="Alanine dehydrogenase/pyridine nucleotide transhydrogenase N-terminal" evidence="10">
    <location>
        <begin position="27"/>
        <end position="162"/>
    </location>
</feature>
<dbReference type="Pfam" id="PF05222">
    <property type="entry name" value="AlaDh_PNT_N"/>
    <property type="match status" value="1"/>
</dbReference>
<dbReference type="SMART" id="SM01002">
    <property type="entry name" value="AlaDh_PNT_C"/>
    <property type="match status" value="1"/>
</dbReference>
<dbReference type="PANTHER" id="PTHR10160">
    <property type="entry name" value="NAD(P) TRANSHYDROGENASE"/>
    <property type="match status" value="1"/>
</dbReference>
<keyword evidence="4" id="KW-0547">Nucleotide-binding</keyword>
<evidence type="ECO:0000313" key="11">
    <source>
        <dbReference type="EMBL" id="EMI18456.1"/>
    </source>
</evidence>
<dbReference type="AlphaFoldDB" id="M5RH26"/>
<keyword evidence="12" id="KW-1185">Reference proteome</keyword>
<evidence type="ECO:0000256" key="7">
    <source>
        <dbReference type="ARBA" id="ARBA00023027"/>
    </source>
</evidence>
<evidence type="ECO:0000256" key="3">
    <source>
        <dbReference type="ARBA" id="ARBA00012943"/>
    </source>
</evidence>
<dbReference type="CDD" id="cd05304">
    <property type="entry name" value="Rubrum_tdh"/>
    <property type="match status" value="1"/>
</dbReference>
<dbReference type="InterPro" id="IPR007886">
    <property type="entry name" value="AlaDH/PNT_N"/>
</dbReference>
<dbReference type="Gene3D" id="3.40.50.720">
    <property type="entry name" value="NAD(P)-binding Rossmann-like Domain"/>
    <property type="match status" value="2"/>
</dbReference>
<dbReference type="InterPro" id="IPR007698">
    <property type="entry name" value="AlaDH/PNT_NAD(H)-bd"/>
</dbReference>
<dbReference type="SMART" id="SM01003">
    <property type="entry name" value="AlaDh_PNT_N"/>
    <property type="match status" value="1"/>
</dbReference>
<dbReference type="SUPFAM" id="SSF52283">
    <property type="entry name" value="Formate/glycerate dehydrogenase catalytic domain-like"/>
    <property type="match status" value="1"/>
</dbReference>
<dbReference type="Pfam" id="PF01262">
    <property type="entry name" value="AlaDh_PNT_C"/>
    <property type="match status" value="1"/>
</dbReference>
<evidence type="ECO:0000259" key="10">
    <source>
        <dbReference type="SMART" id="SM01003"/>
    </source>
</evidence>
<keyword evidence="7" id="KW-0520">NAD</keyword>
<protein>
    <recommendedName>
        <fullName evidence="3">proton-translocating NAD(P)(+) transhydrogenase</fullName>
        <ecNumber evidence="3">7.1.1.1</ecNumber>
    </recommendedName>
</protein>
<comment type="caution">
    <text evidence="11">The sequence shown here is derived from an EMBL/GenBank/DDBJ whole genome shotgun (WGS) entry which is preliminary data.</text>
</comment>
<evidence type="ECO:0000313" key="12">
    <source>
        <dbReference type="Proteomes" id="UP000011991"/>
    </source>
</evidence>
<dbReference type="PROSITE" id="PS00837">
    <property type="entry name" value="ALADH_PNT_2"/>
    <property type="match status" value="1"/>
</dbReference>
<accession>M5RH26</accession>
<dbReference type="GO" id="GO:0050661">
    <property type="term" value="F:NADP binding"/>
    <property type="evidence" value="ECO:0007669"/>
    <property type="project" value="TreeGrafter"/>
</dbReference>
<dbReference type="SUPFAM" id="SSF51735">
    <property type="entry name" value="NAD(P)-binding Rossmann-fold domains"/>
    <property type="match status" value="1"/>
</dbReference>
<evidence type="ECO:0000256" key="1">
    <source>
        <dbReference type="ARBA" id="ARBA00003943"/>
    </source>
</evidence>
<dbReference type="GO" id="GO:0008750">
    <property type="term" value="F:proton-translocating NAD(P)+ transhydrogenase activity"/>
    <property type="evidence" value="ECO:0007669"/>
    <property type="project" value="UniProtKB-EC"/>
</dbReference>
<evidence type="ECO:0000259" key="9">
    <source>
        <dbReference type="SMART" id="SM01002"/>
    </source>
</evidence>
<dbReference type="Proteomes" id="UP000011991">
    <property type="component" value="Unassembled WGS sequence"/>
</dbReference>
<dbReference type="PATRIC" id="fig|1265738.3.peg.4623"/>
<evidence type="ECO:0000256" key="4">
    <source>
        <dbReference type="ARBA" id="ARBA00022741"/>
    </source>
</evidence>
<proteinExistence type="inferred from homology"/>
<comment type="catalytic activity">
    <reaction evidence="8">
        <text>NAD(+) + NADPH + H(+)(in) = NADH + NADP(+) + H(+)(out)</text>
        <dbReference type="Rhea" id="RHEA:47992"/>
        <dbReference type="ChEBI" id="CHEBI:15378"/>
        <dbReference type="ChEBI" id="CHEBI:57540"/>
        <dbReference type="ChEBI" id="CHEBI:57783"/>
        <dbReference type="ChEBI" id="CHEBI:57945"/>
        <dbReference type="ChEBI" id="CHEBI:58349"/>
        <dbReference type="EC" id="7.1.1.1"/>
    </reaction>
</comment>
<dbReference type="GO" id="GO:0016491">
    <property type="term" value="F:oxidoreductase activity"/>
    <property type="evidence" value="ECO:0007669"/>
    <property type="project" value="InterPro"/>
</dbReference>
<dbReference type="InterPro" id="IPR036291">
    <property type="entry name" value="NAD(P)-bd_dom_sf"/>
</dbReference>
<dbReference type="EC" id="7.1.1.1" evidence="3"/>
<dbReference type="NCBIfam" id="NF006942">
    <property type="entry name" value="PRK09424.1"/>
    <property type="match status" value="1"/>
</dbReference>
<dbReference type="EMBL" id="ANOG01000663">
    <property type="protein sequence ID" value="EMI18456.1"/>
    <property type="molecule type" value="Genomic_DNA"/>
</dbReference>
<dbReference type="PANTHER" id="PTHR10160:SF19">
    <property type="entry name" value="PROTON-TRANSLOCATING NAD(P)(+) TRANSHYDROGENASE"/>
    <property type="match status" value="1"/>
</dbReference>
<organism evidence="11 12">
    <name type="scientific">Rhodopirellula maiorica SM1</name>
    <dbReference type="NCBI Taxonomy" id="1265738"/>
    <lineage>
        <taxon>Bacteria</taxon>
        <taxon>Pseudomonadati</taxon>
        <taxon>Planctomycetota</taxon>
        <taxon>Planctomycetia</taxon>
        <taxon>Pirellulales</taxon>
        <taxon>Pirellulaceae</taxon>
        <taxon>Novipirellula</taxon>
    </lineage>
</organism>
<comment type="similarity">
    <text evidence="2">Belongs to the AlaDH/PNT family.</text>
</comment>